<gene>
    <name evidence="4" type="ORF">KUF71_004569</name>
</gene>
<evidence type="ECO:0000313" key="4">
    <source>
        <dbReference type="EMBL" id="KAK3911889.1"/>
    </source>
</evidence>
<feature type="compositionally biased region" description="Gly residues" evidence="2">
    <location>
        <begin position="417"/>
        <end position="426"/>
    </location>
</feature>
<comment type="caution">
    <text evidence="4">The sequence shown here is derived from an EMBL/GenBank/DDBJ whole genome shotgun (WGS) entry which is preliminary data.</text>
</comment>
<name>A0AAE1GZD6_9NEOP</name>
<reference evidence="4" key="1">
    <citation type="submission" date="2021-07" db="EMBL/GenBank/DDBJ databases">
        <authorList>
            <person name="Catto M.A."/>
            <person name="Jacobson A."/>
            <person name="Kennedy G."/>
            <person name="Labadie P."/>
            <person name="Hunt B.G."/>
            <person name="Srinivasan R."/>
        </authorList>
    </citation>
    <scope>NUCLEOTIDE SEQUENCE</scope>
    <source>
        <strain evidence="4">PL_HMW_Pooled</strain>
        <tissue evidence="4">Head</tissue>
    </source>
</reference>
<evidence type="ECO:0000256" key="2">
    <source>
        <dbReference type="SAM" id="MobiDB-lite"/>
    </source>
</evidence>
<evidence type="ECO:0000259" key="3">
    <source>
        <dbReference type="PROSITE" id="PS50158"/>
    </source>
</evidence>
<feature type="compositionally biased region" description="Pro residues" evidence="2">
    <location>
        <begin position="604"/>
        <end position="623"/>
    </location>
</feature>
<feature type="region of interest" description="Disordered" evidence="2">
    <location>
        <begin position="1"/>
        <end position="167"/>
    </location>
</feature>
<reference evidence="4" key="2">
    <citation type="journal article" date="2023" name="BMC Genomics">
        <title>Pest status, molecular evolution, and epigenetic factors derived from the genome assembly of Frankliniella fusca, a thysanopteran phytovirus vector.</title>
        <authorList>
            <person name="Catto M.A."/>
            <person name="Labadie P.E."/>
            <person name="Jacobson A.L."/>
            <person name="Kennedy G.G."/>
            <person name="Srinivasan R."/>
            <person name="Hunt B.G."/>
        </authorList>
    </citation>
    <scope>NUCLEOTIDE SEQUENCE</scope>
    <source>
        <strain evidence="4">PL_HMW_Pooled</strain>
    </source>
</reference>
<feature type="compositionally biased region" description="Basic and acidic residues" evidence="2">
    <location>
        <begin position="7"/>
        <end position="16"/>
    </location>
</feature>
<feature type="compositionally biased region" description="Low complexity" evidence="2">
    <location>
        <begin position="779"/>
        <end position="790"/>
    </location>
</feature>
<protein>
    <submittedName>
        <fullName evidence="4">Gag-Pol polyprotein</fullName>
    </submittedName>
</protein>
<dbReference type="Proteomes" id="UP001219518">
    <property type="component" value="Unassembled WGS sequence"/>
</dbReference>
<keyword evidence="1" id="KW-0479">Metal-binding</keyword>
<organism evidence="4 5">
    <name type="scientific">Frankliniella fusca</name>
    <dbReference type="NCBI Taxonomy" id="407009"/>
    <lineage>
        <taxon>Eukaryota</taxon>
        <taxon>Metazoa</taxon>
        <taxon>Ecdysozoa</taxon>
        <taxon>Arthropoda</taxon>
        <taxon>Hexapoda</taxon>
        <taxon>Insecta</taxon>
        <taxon>Pterygota</taxon>
        <taxon>Neoptera</taxon>
        <taxon>Paraneoptera</taxon>
        <taxon>Thysanoptera</taxon>
        <taxon>Terebrantia</taxon>
        <taxon>Thripoidea</taxon>
        <taxon>Thripidae</taxon>
        <taxon>Frankliniella</taxon>
    </lineage>
</organism>
<feature type="compositionally biased region" description="Basic residues" evidence="2">
    <location>
        <begin position="861"/>
        <end position="874"/>
    </location>
</feature>
<feature type="compositionally biased region" description="Low complexity" evidence="2">
    <location>
        <begin position="427"/>
        <end position="436"/>
    </location>
</feature>
<dbReference type="SUPFAM" id="SSF50630">
    <property type="entry name" value="Acid proteases"/>
    <property type="match status" value="1"/>
</dbReference>
<dbReference type="PANTHER" id="PTHR37984:SF13">
    <property type="entry name" value="RIBONUCLEASE H"/>
    <property type="match status" value="1"/>
</dbReference>
<dbReference type="PANTHER" id="PTHR37984">
    <property type="entry name" value="PROTEIN CBG26694"/>
    <property type="match status" value="1"/>
</dbReference>
<feature type="domain" description="CCHC-type" evidence="3">
    <location>
        <begin position="395"/>
        <end position="410"/>
    </location>
</feature>
<feature type="compositionally biased region" description="Acidic residues" evidence="2">
    <location>
        <begin position="103"/>
        <end position="118"/>
    </location>
</feature>
<dbReference type="EMBL" id="JAHWGI010000287">
    <property type="protein sequence ID" value="KAK3911889.1"/>
    <property type="molecule type" value="Genomic_DNA"/>
</dbReference>
<dbReference type="InterPro" id="IPR050951">
    <property type="entry name" value="Retrovirus_Pol_polyprotein"/>
</dbReference>
<feature type="compositionally biased region" description="Acidic residues" evidence="2">
    <location>
        <begin position="894"/>
        <end position="903"/>
    </location>
</feature>
<feature type="compositionally biased region" description="Basic and acidic residues" evidence="2">
    <location>
        <begin position="814"/>
        <end position="824"/>
    </location>
</feature>
<evidence type="ECO:0000256" key="1">
    <source>
        <dbReference type="PROSITE-ProRule" id="PRU00047"/>
    </source>
</evidence>
<evidence type="ECO:0000313" key="5">
    <source>
        <dbReference type="Proteomes" id="UP001219518"/>
    </source>
</evidence>
<dbReference type="InterPro" id="IPR021109">
    <property type="entry name" value="Peptidase_aspartic_dom_sf"/>
</dbReference>
<keyword evidence="5" id="KW-1185">Reference proteome</keyword>
<feature type="compositionally biased region" description="Low complexity" evidence="2">
    <location>
        <begin position="155"/>
        <end position="167"/>
    </location>
</feature>
<keyword evidence="1" id="KW-0862">Zinc</keyword>
<feature type="compositionally biased region" description="Acidic residues" evidence="2">
    <location>
        <begin position="703"/>
        <end position="712"/>
    </location>
</feature>
<feature type="compositionally biased region" description="Basic and acidic residues" evidence="2">
    <location>
        <begin position="35"/>
        <end position="53"/>
    </location>
</feature>
<dbReference type="PROSITE" id="PS50158">
    <property type="entry name" value="ZF_CCHC"/>
    <property type="match status" value="1"/>
</dbReference>
<accession>A0AAE1GZD6</accession>
<dbReference type="InterPro" id="IPR001878">
    <property type="entry name" value="Znf_CCHC"/>
</dbReference>
<dbReference type="GO" id="GO:0003676">
    <property type="term" value="F:nucleic acid binding"/>
    <property type="evidence" value="ECO:0007669"/>
    <property type="project" value="InterPro"/>
</dbReference>
<feature type="compositionally biased region" description="Polar residues" evidence="2">
    <location>
        <begin position="54"/>
        <end position="70"/>
    </location>
</feature>
<dbReference type="AlphaFoldDB" id="A0AAE1GZD6"/>
<feature type="region of interest" description="Disordered" evidence="2">
    <location>
        <begin position="602"/>
        <end position="641"/>
    </location>
</feature>
<sequence>MESVQVDQKRMMEQQDRGCGGGDALVSLAPPCLPMDKEREIAGLRRQEQRNEASSKPLQRSAGATSQPEWNQPAEVEAITERFETEEGVAVEVKVMAEKVETEGDDAEENKSDEEDVAEESKSVEDESEENEADKEDDDEELDDEAAASFIRRPSVSTGSATSSIMSSTSAVCRRAPNVSVLLPNLNEEMGADPVALTSQRVLQFGDSQRVDMSLGTVVLGDADLYRLMVALSAPQVLESAGVSFERILELLDEHWEEEISEAMAEFVFEQRRRKPGESAADWLADLRQLAIPCKFTDLDRRLRAQLVRGVADKECQRKLLEAPDLTVKSALNIIRVHMRTQAECEALSKRGSTEPEVREATVMYVNKPSNTTNDCFRCGARHDPEACWAREAECRKCGKRGHLGRRCRSSWKKGGSSSGQGGAGGAPVAQGGAKVNMLRTQPVGAGGGPEASEEARATPSTTRLAYVHEAAGAAASAANGATWEYTLCQVRGGQKYPSPDMVELKVDGQVFQAVLDNGAPCGMMSLGQFRQHWAESRLRDDADTLSVWSGQAVKGQRHCEVTVSVGQQEARLPLLVAEGDGPFLIGRLWLDRFGFRVSGPAYTQPPPSPRPWLSAPSPPEPAPQQEEARKPPQQDQPDGGDELVQRLRHLKLHLGRVSFREEQRAAKAKALVAKLEEAQVLAEEVGPMEDELSWDLEVSGLDSEEEEELLEEGGGSREAATPADQATGGGSREAATPARRTTGGGSPRAATPAGGSRKGATAREGAGTRGGTRPRVRSIICSTGGTSSSWADESSTPPLPSPAPRPAPLDARQVLEARRRQEPRPAPGPATPSKTQKRRERRRALQERLGAEYQPPPSVQRRKARKVAARPARKAGEPSVFERLGEQGRSSSEEDDGEPRRP</sequence>
<feature type="non-terminal residue" evidence="4">
    <location>
        <position position="1"/>
    </location>
</feature>
<feature type="region of interest" description="Disordered" evidence="2">
    <location>
        <begin position="405"/>
        <end position="462"/>
    </location>
</feature>
<feature type="compositionally biased region" description="Acidic residues" evidence="2">
    <location>
        <begin position="126"/>
        <end position="146"/>
    </location>
</feature>
<proteinExistence type="predicted"/>
<dbReference type="GO" id="GO:0008270">
    <property type="term" value="F:zinc ion binding"/>
    <property type="evidence" value="ECO:0007669"/>
    <property type="project" value="UniProtKB-KW"/>
</dbReference>
<feature type="region of interest" description="Disordered" evidence="2">
    <location>
        <begin position="702"/>
        <end position="903"/>
    </location>
</feature>
<feature type="compositionally biased region" description="Pro residues" evidence="2">
    <location>
        <begin position="798"/>
        <end position="808"/>
    </location>
</feature>
<keyword evidence="1" id="KW-0863">Zinc-finger</keyword>